<dbReference type="NCBIfam" id="NF033233">
    <property type="entry name" value="twin_helix"/>
    <property type="match status" value="1"/>
</dbReference>
<evidence type="ECO:0000256" key="1">
    <source>
        <dbReference type="SAM" id="MobiDB-lite"/>
    </source>
</evidence>
<feature type="compositionally biased region" description="Basic and acidic residues" evidence="1">
    <location>
        <begin position="44"/>
        <end position="54"/>
    </location>
</feature>
<proteinExistence type="predicted"/>
<dbReference type="Proteomes" id="UP000002700">
    <property type="component" value="Chromosome I"/>
</dbReference>
<gene>
    <name evidence="3" type="ordered locus">BURPS1710b_0678</name>
</gene>
<evidence type="ECO:0000256" key="2">
    <source>
        <dbReference type="SAM" id="Phobius"/>
    </source>
</evidence>
<organism evidence="3 4">
    <name type="scientific">Burkholderia pseudomallei (strain 1710b)</name>
    <dbReference type="NCBI Taxonomy" id="320372"/>
    <lineage>
        <taxon>Bacteria</taxon>
        <taxon>Pseudomonadati</taxon>
        <taxon>Pseudomonadota</taxon>
        <taxon>Betaproteobacteria</taxon>
        <taxon>Burkholderiales</taxon>
        <taxon>Burkholderiaceae</taxon>
        <taxon>Burkholderia</taxon>
        <taxon>pseudomallei group</taxon>
    </lineage>
</organism>
<name>Q3JWG0_BURP1</name>
<feature type="transmembrane region" description="Helical" evidence="2">
    <location>
        <begin position="92"/>
        <end position="114"/>
    </location>
</feature>
<keyword evidence="2" id="KW-1133">Transmembrane helix</keyword>
<feature type="region of interest" description="Disordered" evidence="1">
    <location>
        <begin position="44"/>
        <end position="74"/>
    </location>
</feature>
<sequence length="161" mass="18405">MELDVLQCDALARHVDGIRVLVARDLRIERLLLVCTLALPETKPHRDRDHRENQQRGQPANPHRAAPRARRSPDRSAIMTLSSSNCRFPVSFMHILVPIAFVLIIASMVSALYFMMHDRGHTKRMVWSLAMRVGLSISLFLFILFANWMGWIHSTGIPIGR</sequence>
<reference evidence="3 4" key="1">
    <citation type="submission" date="2005-09" db="EMBL/GenBank/DDBJ databases">
        <authorList>
            <person name="Woods D.E."/>
            <person name="Nierman W.C."/>
        </authorList>
    </citation>
    <scope>NUCLEOTIDE SEQUENCE [LARGE SCALE GENOMIC DNA]</scope>
    <source>
        <strain evidence="3 4">1710b</strain>
    </source>
</reference>
<keyword evidence="2" id="KW-0472">Membrane</keyword>
<protein>
    <submittedName>
        <fullName evidence="3">Putative membrane protein</fullName>
    </submittedName>
</protein>
<dbReference type="HOGENOM" id="CLU_1640608_0_0_4"/>
<dbReference type="InterPro" id="IPR021313">
    <property type="entry name" value="DUF2909"/>
</dbReference>
<keyword evidence="2" id="KW-0812">Transmembrane</keyword>
<accession>Q3JWG0</accession>
<evidence type="ECO:0000313" key="4">
    <source>
        <dbReference type="Proteomes" id="UP000002700"/>
    </source>
</evidence>
<evidence type="ECO:0000313" key="3">
    <source>
        <dbReference type="EMBL" id="ABA48311.1"/>
    </source>
</evidence>
<feature type="transmembrane region" description="Helical" evidence="2">
    <location>
        <begin position="126"/>
        <end position="146"/>
    </location>
</feature>
<dbReference type="EMBL" id="CP000124">
    <property type="protein sequence ID" value="ABA48311.1"/>
    <property type="molecule type" value="Genomic_DNA"/>
</dbReference>
<dbReference type="KEGG" id="bpm:BURPS1710b_0678"/>
<dbReference type="EnsemblBacteria" id="ABA48311">
    <property type="protein sequence ID" value="ABA48311"/>
    <property type="gene ID" value="BURPS1710b_0678"/>
</dbReference>
<dbReference type="Pfam" id="PF11137">
    <property type="entry name" value="DUF2909"/>
    <property type="match status" value="1"/>
</dbReference>
<dbReference type="AlphaFoldDB" id="Q3JWG0"/>